<reference evidence="2" key="1">
    <citation type="journal article" date="2022" name="bioRxiv">
        <title>Sequencing and chromosome-scale assembly of the giantPleurodeles waltlgenome.</title>
        <authorList>
            <person name="Brown T."/>
            <person name="Elewa A."/>
            <person name="Iarovenko S."/>
            <person name="Subramanian E."/>
            <person name="Araus A.J."/>
            <person name="Petzold A."/>
            <person name="Susuki M."/>
            <person name="Suzuki K.-i.T."/>
            <person name="Hayashi T."/>
            <person name="Toyoda A."/>
            <person name="Oliveira C."/>
            <person name="Osipova E."/>
            <person name="Leigh N.D."/>
            <person name="Simon A."/>
            <person name="Yun M.H."/>
        </authorList>
    </citation>
    <scope>NUCLEOTIDE SEQUENCE</scope>
    <source>
        <strain evidence="2">20211129_DDA</strain>
        <tissue evidence="2">Liver</tissue>
    </source>
</reference>
<protein>
    <submittedName>
        <fullName evidence="2">Uncharacterized protein</fullName>
    </submittedName>
</protein>
<feature type="region of interest" description="Disordered" evidence="1">
    <location>
        <begin position="20"/>
        <end position="39"/>
    </location>
</feature>
<evidence type="ECO:0000313" key="2">
    <source>
        <dbReference type="EMBL" id="KAJ1117498.1"/>
    </source>
</evidence>
<dbReference type="Proteomes" id="UP001066276">
    <property type="component" value="Chromosome 8"/>
</dbReference>
<proteinExistence type="predicted"/>
<dbReference type="EMBL" id="JANPWB010000012">
    <property type="protein sequence ID" value="KAJ1117498.1"/>
    <property type="molecule type" value="Genomic_DNA"/>
</dbReference>
<accession>A0AAV7NT04</accession>
<keyword evidence="3" id="KW-1185">Reference proteome</keyword>
<name>A0AAV7NT04_PLEWA</name>
<gene>
    <name evidence="2" type="ORF">NDU88_005697</name>
</gene>
<evidence type="ECO:0000256" key="1">
    <source>
        <dbReference type="SAM" id="MobiDB-lite"/>
    </source>
</evidence>
<evidence type="ECO:0000313" key="3">
    <source>
        <dbReference type="Proteomes" id="UP001066276"/>
    </source>
</evidence>
<organism evidence="2 3">
    <name type="scientific">Pleurodeles waltl</name>
    <name type="common">Iberian ribbed newt</name>
    <dbReference type="NCBI Taxonomy" id="8319"/>
    <lineage>
        <taxon>Eukaryota</taxon>
        <taxon>Metazoa</taxon>
        <taxon>Chordata</taxon>
        <taxon>Craniata</taxon>
        <taxon>Vertebrata</taxon>
        <taxon>Euteleostomi</taxon>
        <taxon>Amphibia</taxon>
        <taxon>Batrachia</taxon>
        <taxon>Caudata</taxon>
        <taxon>Salamandroidea</taxon>
        <taxon>Salamandridae</taxon>
        <taxon>Pleurodelinae</taxon>
        <taxon>Pleurodeles</taxon>
    </lineage>
</organism>
<sequence length="152" mass="16227">MRAVVLFTAVRSLRFSPAGSRLKAGGRHGPSRPASPGRRAVAAPLNRSFLLEPGLCRFPSLWGPAPRAWPQFPPGPLLRLRLGAVVPGGAGGPVSARPSQPSPARHFIVRAGRTAAWALGSEFFNCSLQQVPQGSEGHEDVWHGVLHSVRLH</sequence>
<comment type="caution">
    <text evidence="2">The sequence shown here is derived from an EMBL/GenBank/DDBJ whole genome shotgun (WGS) entry which is preliminary data.</text>
</comment>
<dbReference type="AlphaFoldDB" id="A0AAV7NT04"/>